<sequence>MKRTVALAALAALTVQAHAAEGARWGEGIGFYIGVDSLPTVASGTFAGLANPNAGRLTLLFDHGDHFHGIGAYSYSGSVSAPVIDPTNTNNRIPETYARTDADNQALALTAGTGAFAGKLVSAVQAAGVNHEYGHLGAASIQSLAGLGEQADALYGSSGARWSQAYDGVLVGLKLESISAGLKVAAQGDLDLFDTSNVAVLGDGHSLSFLPTFYVDSTAAAGTYTAQFSLVNLGSNQAVLDGGTFYIDFAVAPAVPEPGTWAMMAAGLATLGVVARRRKAG</sequence>
<evidence type="ECO:0000256" key="1">
    <source>
        <dbReference type="SAM" id="SignalP"/>
    </source>
</evidence>
<evidence type="ECO:0000313" key="3">
    <source>
        <dbReference type="EMBL" id="RRS01097.1"/>
    </source>
</evidence>
<dbReference type="InterPro" id="IPR013424">
    <property type="entry name" value="Ice-binding_C"/>
</dbReference>
<dbReference type="OrthoDB" id="6365843at2"/>
<dbReference type="EMBL" id="RSED01000028">
    <property type="protein sequence ID" value="RRS01097.1"/>
    <property type="molecule type" value="Genomic_DNA"/>
</dbReference>
<feature type="domain" description="Ice-binding protein C-terminal" evidence="2">
    <location>
        <begin position="254"/>
        <end position="278"/>
    </location>
</feature>
<feature type="chain" id="PRO_5018748360" evidence="1">
    <location>
        <begin position="20"/>
        <end position="281"/>
    </location>
</feature>
<accession>A0A3R8S5N1</accession>
<keyword evidence="4" id="KW-1185">Reference proteome</keyword>
<protein>
    <submittedName>
        <fullName evidence="3">PEP-CTERM sorting domain-containing protein</fullName>
    </submittedName>
</protein>
<comment type="caution">
    <text evidence="3">The sequence shown here is derived from an EMBL/GenBank/DDBJ whole genome shotgun (WGS) entry which is preliminary data.</text>
</comment>
<dbReference type="NCBIfam" id="NF040463">
    <property type="entry name" value="all3515_fam"/>
    <property type="match status" value="1"/>
</dbReference>
<dbReference type="AlphaFoldDB" id="A0A3R8S5N1"/>
<dbReference type="Pfam" id="PF07589">
    <property type="entry name" value="PEP-CTERM"/>
    <property type="match status" value="1"/>
</dbReference>
<dbReference type="Proteomes" id="UP000269265">
    <property type="component" value="Unassembled WGS sequence"/>
</dbReference>
<organism evidence="3 4">
    <name type="scientific">Aquabacterium soli</name>
    <dbReference type="NCBI Taxonomy" id="2493092"/>
    <lineage>
        <taxon>Bacteria</taxon>
        <taxon>Pseudomonadati</taxon>
        <taxon>Pseudomonadota</taxon>
        <taxon>Betaproteobacteria</taxon>
        <taxon>Burkholderiales</taxon>
        <taxon>Aquabacterium</taxon>
    </lineage>
</organism>
<evidence type="ECO:0000313" key="4">
    <source>
        <dbReference type="Proteomes" id="UP000269265"/>
    </source>
</evidence>
<feature type="signal peptide" evidence="1">
    <location>
        <begin position="1"/>
        <end position="19"/>
    </location>
</feature>
<gene>
    <name evidence="3" type="ORF">EIP75_21980</name>
</gene>
<reference evidence="3 4" key="1">
    <citation type="submission" date="2018-12" db="EMBL/GenBank/DDBJ databases">
        <title>The whole draft genome of Aquabacterium sp. SJQ9.</title>
        <authorList>
            <person name="Sun L."/>
            <person name="Gao X."/>
            <person name="Chen W."/>
            <person name="Huang K."/>
        </authorList>
    </citation>
    <scope>NUCLEOTIDE SEQUENCE [LARGE SCALE GENOMIC DNA]</scope>
    <source>
        <strain evidence="3 4">SJQ9</strain>
    </source>
</reference>
<dbReference type="NCBIfam" id="TIGR02595">
    <property type="entry name" value="PEP_CTERM"/>
    <property type="match status" value="1"/>
</dbReference>
<proteinExistence type="predicted"/>
<evidence type="ECO:0000259" key="2">
    <source>
        <dbReference type="Pfam" id="PF07589"/>
    </source>
</evidence>
<name>A0A3R8S5N1_9BURK</name>
<keyword evidence="1" id="KW-0732">Signal</keyword>